<dbReference type="OrthoDB" id="6256716at2759"/>
<dbReference type="InterPro" id="IPR019328">
    <property type="entry name" value="PIGH-H_dom"/>
</dbReference>
<evidence type="ECO:0000313" key="7">
    <source>
        <dbReference type="Proteomes" id="UP001151518"/>
    </source>
</evidence>
<evidence type="ECO:0000256" key="3">
    <source>
        <dbReference type="SAM" id="MobiDB-lite"/>
    </source>
</evidence>
<evidence type="ECO:0000259" key="5">
    <source>
        <dbReference type="Pfam" id="PF10181"/>
    </source>
</evidence>
<keyword evidence="4" id="KW-1133">Transmembrane helix</keyword>
<comment type="pathway">
    <text evidence="1">Glycolipid biosynthesis; glycosylphosphatidylinositol-anchor biosynthesis.</text>
</comment>
<keyword evidence="4" id="KW-0472">Membrane</keyword>
<evidence type="ECO:0000313" key="6">
    <source>
        <dbReference type="EMBL" id="KAJ2673966.1"/>
    </source>
</evidence>
<feature type="transmembrane region" description="Helical" evidence="4">
    <location>
        <begin position="243"/>
        <end position="274"/>
    </location>
</feature>
<dbReference type="Proteomes" id="UP001151518">
    <property type="component" value="Unassembled WGS sequence"/>
</dbReference>
<keyword evidence="4" id="KW-0812">Transmembrane</keyword>
<gene>
    <name evidence="6" type="ORF">GGI25_004533</name>
</gene>
<dbReference type="GO" id="GO:0006506">
    <property type="term" value="P:GPI anchor biosynthetic process"/>
    <property type="evidence" value="ECO:0007669"/>
    <property type="project" value="InterPro"/>
</dbReference>
<dbReference type="InterPro" id="IPR044215">
    <property type="entry name" value="PIG-H"/>
</dbReference>
<proteinExistence type="inferred from homology"/>
<evidence type="ECO:0000256" key="1">
    <source>
        <dbReference type="ARBA" id="ARBA00004687"/>
    </source>
</evidence>
<comment type="caution">
    <text evidence="6">The sequence shown here is derived from an EMBL/GenBank/DDBJ whole genome shotgun (WGS) entry which is preliminary data.</text>
</comment>
<dbReference type="AlphaFoldDB" id="A0A9W8G6F5"/>
<feature type="domain" description="Phosphatidylinositol N-acetylglucosaminyltransferase subunit H conserved" evidence="5">
    <location>
        <begin position="283"/>
        <end position="347"/>
    </location>
</feature>
<organism evidence="6 7">
    <name type="scientific">Coemansia spiralis</name>
    <dbReference type="NCBI Taxonomy" id="417178"/>
    <lineage>
        <taxon>Eukaryota</taxon>
        <taxon>Fungi</taxon>
        <taxon>Fungi incertae sedis</taxon>
        <taxon>Zoopagomycota</taxon>
        <taxon>Kickxellomycotina</taxon>
        <taxon>Kickxellomycetes</taxon>
        <taxon>Kickxellales</taxon>
        <taxon>Kickxellaceae</taxon>
        <taxon>Coemansia</taxon>
    </lineage>
</organism>
<sequence>MRRLRRVISKQSTTQTSPLPGEGNSAWTTTNDRADDRRPAALAITPETAATAAAAIGGASSDSKESPSFLGIDRWPIIGRSSQRRREDAAASTNLPLGSSPPAQKSMHRSSQSFSMPYTPDTTPPRDWRMLREGGRHKRTSSSILPSKLPQKLSFTGGIFSSSGSNKAGQTVHDSPILAGKAQLPSIEIMPVVEQESIGFIGYPPGGMEIESGGLVLLCEQKSPDICEYTARKDSAGLRVSDILAIALISWAAHIFFGGPILLAFVPMVIYLAWTSSQVYQESLVVIRNVGVQTETVTLAGFRRVRSFELLQIQDLFIHEALQFFEYRYYMAILPRDRKDDVVIMFPQLLPRLDALLPVYNGVRQLLFSH</sequence>
<protein>
    <recommendedName>
        <fullName evidence="5">Phosphatidylinositol N-acetylglucosaminyltransferase subunit H conserved domain-containing protein</fullName>
    </recommendedName>
</protein>
<dbReference type="GO" id="GO:0000506">
    <property type="term" value="C:glycosylphosphatidylinositol-N-acetylglucosaminyltransferase (GPI-GnT) complex"/>
    <property type="evidence" value="ECO:0007669"/>
    <property type="project" value="InterPro"/>
</dbReference>
<dbReference type="PANTHER" id="PTHR15231:SF1">
    <property type="entry name" value="PHOSPHATIDYLINOSITOL N-ACETYLGLUCOSAMINYLTRANSFERASE SUBUNIT H"/>
    <property type="match status" value="1"/>
</dbReference>
<evidence type="ECO:0000256" key="2">
    <source>
        <dbReference type="ARBA" id="ARBA00009610"/>
    </source>
</evidence>
<feature type="region of interest" description="Disordered" evidence="3">
    <location>
        <begin position="54"/>
        <end position="127"/>
    </location>
</feature>
<comment type="similarity">
    <text evidence="2">Belongs to the PIGH family.</text>
</comment>
<dbReference type="Pfam" id="PF10181">
    <property type="entry name" value="PIG-H"/>
    <property type="match status" value="1"/>
</dbReference>
<feature type="compositionally biased region" description="Polar residues" evidence="3">
    <location>
        <begin position="91"/>
        <end position="116"/>
    </location>
</feature>
<dbReference type="EMBL" id="JANBTW010000062">
    <property type="protein sequence ID" value="KAJ2673966.1"/>
    <property type="molecule type" value="Genomic_DNA"/>
</dbReference>
<feature type="compositionally biased region" description="Polar residues" evidence="3">
    <location>
        <begin position="9"/>
        <end position="18"/>
    </location>
</feature>
<name>A0A9W8G6F5_9FUNG</name>
<reference evidence="6" key="1">
    <citation type="submission" date="2022-07" db="EMBL/GenBank/DDBJ databases">
        <title>Phylogenomic reconstructions and comparative analyses of Kickxellomycotina fungi.</title>
        <authorList>
            <person name="Reynolds N.K."/>
            <person name="Stajich J.E."/>
            <person name="Barry K."/>
            <person name="Grigoriev I.V."/>
            <person name="Crous P."/>
            <person name="Smith M.E."/>
        </authorList>
    </citation>
    <scope>NUCLEOTIDE SEQUENCE</scope>
    <source>
        <strain evidence="6">NRRL 3115</strain>
    </source>
</reference>
<dbReference type="PANTHER" id="PTHR15231">
    <property type="entry name" value="PHOSPHATIDYLINOSITOL N-ACETYLGLUCOSAMINYLTRANSFERASE SUBUNIT H"/>
    <property type="match status" value="1"/>
</dbReference>
<accession>A0A9W8G6F5</accession>
<feature type="region of interest" description="Disordered" evidence="3">
    <location>
        <begin position="1"/>
        <end position="37"/>
    </location>
</feature>
<evidence type="ECO:0000256" key="4">
    <source>
        <dbReference type="SAM" id="Phobius"/>
    </source>
</evidence>